<keyword evidence="1" id="KW-1133">Transmembrane helix</keyword>
<name>A0A086LRX2_TOXGO</name>
<evidence type="ECO:0000313" key="3">
    <source>
        <dbReference type="Proteomes" id="UP000028834"/>
    </source>
</evidence>
<dbReference type="AlphaFoldDB" id="A0A086LRX2"/>
<organism evidence="2 3">
    <name type="scientific">Toxoplasma gondii RUB</name>
    <dbReference type="NCBI Taxonomy" id="935652"/>
    <lineage>
        <taxon>Eukaryota</taxon>
        <taxon>Sar</taxon>
        <taxon>Alveolata</taxon>
        <taxon>Apicomplexa</taxon>
        <taxon>Conoidasida</taxon>
        <taxon>Coccidia</taxon>
        <taxon>Eucoccidiorida</taxon>
        <taxon>Eimeriorina</taxon>
        <taxon>Sarcocystidae</taxon>
        <taxon>Toxoplasma</taxon>
    </lineage>
</organism>
<comment type="caution">
    <text evidence="2">The sequence shown here is derived from an EMBL/GenBank/DDBJ whole genome shotgun (WGS) entry which is preliminary data.</text>
</comment>
<gene>
    <name evidence="2" type="ORF">TGRUB_306680</name>
</gene>
<protein>
    <submittedName>
        <fullName evidence="2">Putative transmembrane protein</fullName>
    </submittedName>
</protein>
<evidence type="ECO:0000313" key="2">
    <source>
        <dbReference type="EMBL" id="KFG59390.1"/>
    </source>
</evidence>
<reference evidence="2 3" key="1">
    <citation type="submission" date="2014-05" db="EMBL/GenBank/DDBJ databases">
        <authorList>
            <person name="Sibley D."/>
            <person name="Venepally P."/>
            <person name="Karamycheva S."/>
            <person name="Hadjithomas M."/>
            <person name="Khan A."/>
            <person name="Brunk B."/>
            <person name="Roos D."/>
            <person name="Caler E."/>
            <person name="Lorenzi H."/>
        </authorList>
    </citation>
    <scope>NUCLEOTIDE SEQUENCE [LARGE SCALE GENOMIC DNA]</scope>
    <source>
        <strain evidence="2 3">RUB</strain>
    </source>
</reference>
<dbReference type="Proteomes" id="UP000028834">
    <property type="component" value="Unassembled WGS sequence"/>
</dbReference>
<evidence type="ECO:0000256" key="1">
    <source>
        <dbReference type="SAM" id="Phobius"/>
    </source>
</evidence>
<dbReference type="VEuPathDB" id="ToxoDB:TGRUB_306680"/>
<feature type="transmembrane region" description="Helical" evidence="1">
    <location>
        <begin position="165"/>
        <end position="183"/>
    </location>
</feature>
<keyword evidence="1 2" id="KW-0812">Transmembrane</keyword>
<dbReference type="EMBL" id="AFYV02002216">
    <property type="protein sequence ID" value="KFG59390.1"/>
    <property type="molecule type" value="Genomic_DNA"/>
</dbReference>
<accession>A0A086LRX2</accession>
<feature type="transmembrane region" description="Helical" evidence="1">
    <location>
        <begin position="48"/>
        <end position="68"/>
    </location>
</feature>
<dbReference type="OrthoDB" id="10446160at2759"/>
<proteinExistence type="predicted"/>
<keyword evidence="1" id="KW-0472">Membrane</keyword>
<sequence length="234" mass="26241">MASVDSPSILPGRLTGTGTDKIAVVPRKSVKRLFVQAKLKLHHNGARLLPLCAFVTMMAISFLLFDIFSANPTSVAVADAYPWFDDMDDVGDERYYSHFLSEMDDDSVESRYPPASGDSSDNSPFGHFRIDFRAGTGKVPGRRRGRRRVPPAVHRRAAMRRRMRIDLLALAALITACSAAFLWTRKLQLKLQEEEAAVEALQKDKHSCWSGDHYRRWNSRKFTCWQPGSVGIGG</sequence>